<dbReference type="AlphaFoldDB" id="A0A699J5Z1"/>
<gene>
    <name evidence="2" type="ORF">Tci_584173</name>
</gene>
<sequence length="181" mass="20572">MRKRITEENLILEWGLEQESEHFEEDKLDDKEKDDKECDDDEDDETKYDEDDIYKYKIRVRKDKDEEMLNDEVDDSDKGDEEITNAAKADAKKTSEVKDDPKKAKLPSSSSSLSVSSGFGDQFLKLSFDFSFASTVKDTTDAEINSLLEVKIQSEVRHTQSPIVLSVPVSVISEPTIPTPV</sequence>
<dbReference type="EMBL" id="BKCJ010372251">
    <property type="protein sequence ID" value="GFA12201.1"/>
    <property type="molecule type" value="Genomic_DNA"/>
</dbReference>
<protein>
    <submittedName>
        <fullName evidence="2">Uncharacterized protein</fullName>
    </submittedName>
</protein>
<name>A0A699J5Z1_TANCI</name>
<feature type="region of interest" description="Disordered" evidence="1">
    <location>
        <begin position="15"/>
        <end position="49"/>
    </location>
</feature>
<feature type="compositionally biased region" description="Basic and acidic residues" evidence="1">
    <location>
        <begin position="89"/>
        <end position="103"/>
    </location>
</feature>
<organism evidence="2">
    <name type="scientific">Tanacetum cinerariifolium</name>
    <name type="common">Dalmatian daisy</name>
    <name type="synonym">Chrysanthemum cinerariifolium</name>
    <dbReference type="NCBI Taxonomy" id="118510"/>
    <lineage>
        <taxon>Eukaryota</taxon>
        <taxon>Viridiplantae</taxon>
        <taxon>Streptophyta</taxon>
        <taxon>Embryophyta</taxon>
        <taxon>Tracheophyta</taxon>
        <taxon>Spermatophyta</taxon>
        <taxon>Magnoliopsida</taxon>
        <taxon>eudicotyledons</taxon>
        <taxon>Gunneridae</taxon>
        <taxon>Pentapetalae</taxon>
        <taxon>asterids</taxon>
        <taxon>campanulids</taxon>
        <taxon>Asterales</taxon>
        <taxon>Asteraceae</taxon>
        <taxon>Asteroideae</taxon>
        <taxon>Anthemideae</taxon>
        <taxon>Anthemidinae</taxon>
        <taxon>Tanacetum</taxon>
    </lineage>
</organism>
<reference evidence="2" key="1">
    <citation type="journal article" date="2019" name="Sci. Rep.">
        <title>Draft genome of Tanacetum cinerariifolium, the natural source of mosquito coil.</title>
        <authorList>
            <person name="Yamashiro T."/>
            <person name="Shiraishi A."/>
            <person name="Satake H."/>
            <person name="Nakayama K."/>
        </authorList>
    </citation>
    <scope>NUCLEOTIDE SEQUENCE</scope>
</reference>
<feature type="compositionally biased region" description="Acidic residues" evidence="1">
    <location>
        <begin position="37"/>
        <end position="49"/>
    </location>
</feature>
<proteinExistence type="predicted"/>
<feature type="compositionally biased region" description="Basic and acidic residues" evidence="1">
    <location>
        <begin position="19"/>
        <end position="36"/>
    </location>
</feature>
<feature type="region of interest" description="Disordered" evidence="1">
    <location>
        <begin position="65"/>
        <end position="116"/>
    </location>
</feature>
<comment type="caution">
    <text evidence="2">The sequence shown here is derived from an EMBL/GenBank/DDBJ whole genome shotgun (WGS) entry which is preliminary data.</text>
</comment>
<evidence type="ECO:0000313" key="2">
    <source>
        <dbReference type="EMBL" id="GFA12201.1"/>
    </source>
</evidence>
<accession>A0A699J5Z1</accession>
<feature type="compositionally biased region" description="Acidic residues" evidence="1">
    <location>
        <begin position="68"/>
        <end position="83"/>
    </location>
</feature>
<evidence type="ECO:0000256" key="1">
    <source>
        <dbReference type="SAM" id="MobiDB-lite"/>
    </source>
</evidence>